<evidence type="ECO:0000313" key="2">
    <source>
        <dbReference type="Proteomes" id="UP001305928"/>
    </source>
</evidence>
<evidence type="ECO:0000313" key="1">
    <source>
        <dbReference type="EMBL" id="WPC03480.1"/>
    </source>
</evidence>
<name>A0ABZ0PQQ2_9PSED</name>
<dbReference type="RefSeq" id="WP_318641982.1">
    <property type="nucleotide sequence ID" value="NZ_CP137892.1"/>
</dbReference>
<proteinExistence type="predicted"/>
<gene>
    <name evidence="1" type="ORF">SBP02_11860</name>
</gene>
<protein>
    <submittedName>
        <fullName evidence="1">Uncharacterized protein</fullName>
    </submittedName>
</protein>
<reference evidence="1 2" key="1">
    <citation type="submission" date="2023-11" db="EMBL/GenBank/DDBJ databases">
        <title>Complete genome of Pseudomonas benzenivorans BA3361.</title>
        <authorList>
            <person name="Shin S.Y."/>
            <person name="Song J."/>
            <person name="Kang H."/>
        </authorList>
    </citation>
    <scope>NUCLEOTIDE SEQUENCE [LARGE SCALE GENOMIC DNA]</scope>
    <source>
        <strain evidence="1 2">HNIBRBA3361</strain>
    </source>
</reference>
<keyword evidence="2" id="KW-1185">Reference proteome</keyword>
<sequence>MSTKLIVAEIVKAFKDQRPADIFNTFHELDCFEQVHAQASVLNALSKLEMHEAKRSKAMELSQPQIDCYKALAACFGAKVVLFEIAEYPVLGNEEVIKKLLIHVTREDLDLVVDRFFQLVMMGNYGLARLLYRWIERVDKSSDVNFGTLFNYIAKLDDKDRLKIVLFSQFM</sequence>
<dbReference type="Proteomes" id="UP001305928">
    <property type="component" value="Chromosome"/>
</dbReference>
<accession>A0ABZ0PQQ2</accession>
<dbReference type="EMBL" id="CP137892">
    <property type="protein sequence ID" value="WPC03480.1"/>
    <property type="molecule type" value="Genomic_DNA"/>
</dbReference>
<organism evidence="1 2">
    <name type="scientific">Pseudomonas benzenivorans</name>
    <dbReference type="NCBI Taxonomy" id="556533"/>
    <lineage>
        <taxon>Bacteria</taxon>
        <taxon>Pseudomonadati</taxon>
        <taxon>Pseudomonadota</taxon>
        <taxon>Gammaproteobacteria</taxon>
        <taxon>Pseudomonadales</taxon>
        <taxon>Pseudomonadaceae</taxon>
        <taxon>Pseudomonas</taxon>
    </lineage>
</organism>